<comment type="caution">
    <text evidence="6">The sequence shown here is derived from an EMBL/GenBank/DDBJ whole genome shotgun (WGS) entry which is preliminary data.</text>
</comment>
<dbReference type="InterPro" id="IPR050958">
    <property type="entry name" value="Cell_Adh-Cytoskel_Orgn"/>
</dbReference>
<keyword evidence="4" id="KW-0472">Membrane</keyword>
<keyword evidence="4" id="KW-0812">Transmembrane</keyword>
<keyword evidence="4" id="KW-1133">Transmembrane helix</keyword>
<dbReference type="Pfam" id="PF07679">
    <property type="entry name" value="I-set"/>
    <property type="match status" value="1"/>
</dbReference>
<dbReference type="InterPro" id="IPR003598">
    <property type="entry name" value="Ig_sub2"/>
</dbReference>
<evidence type="ECO:0000313" key="7">
    <source>
        <dbReference type="Proteomes" id="UP000324222"/>
    </source>
</evidence>
<dbReference type="CDD" id="cd00096">
    <property type="entry name" value="Ig"/>
    <property type="match status" value="1"/>
</dbReference>
<dbReference type="InterPro" id="IPR013783">
    <property type="entry name" value="Ig-like_fold"/>
</dbReference>
<name>A0A5B7HSE4_PORTR</name>
<feature type="domain" description="Ig-like" evidence="5">
    <location>
        <begin position="1"/>
        <end position="62"/>
    </location>
</feature>
<dbReference type="InterPro" id="IPR013098">
    <property type="entry name" value="Ig_I-set"/>
</dbReference>
<dbReference type="Gene3D" id="2.60.40.10">
    <property type="entry name" value="Immunoglobulins"/>
    <property type="match status" value="1"/>
</dbReference>
<evidence type="ECO:0000256" key="2">
    <source>
        <dbReference type="ARBA" id="ARBA00023157"/>
    </source>
</evidence>
<accession>A0A5B7HSE4</accession>
<dbReference type="OrthoDB" id="9355041at2759"/>
<dbReference type="Proteomes" id="UP000324222">
    <property type="component" value="Unassembled WGS sequence"/>
</dbReference>
<dbReference type="EMBL" id="VSRR010038523">
    <property type="protein sequence ID" value="MPC74242.1"/>
    <property type="molecule type" value="Genomic_DNA"/>
</dbReference>
<dbReference type="PANTHER" id="PTHR45080">
    <property type="entry name" value="CONTACTIN 5"/>
    <property type="match status" value="1"/>
</dbReference>
<evidence type="ECO:0000313" key="6">
    <source>
        <dbReference type="EMBL" id="MPC74242.1"/>
    </source>
</evidence>
<sequence length="124" mass="14305">MCDITGDPEPTVSWSFEGKKISYGDKYSKVSETSNNLIVSNVTLSDAGTYVCKAVQVSPRITEMKDKEIDVKVHRELISCEVTNPFLTVQLIRYRYRFLFISSYFSIVFCFFFYAMAYSTCRHT</sequence>
<keyword evidence="1" id="KW-0732">Signal</keyword>
<dbReference type="PANTHER" id="PTHR45080:SF8">
    <property type="entry name" value="IG-LIKE DOMAIN-CONTAINING PROTEIN"/>
    <property type="match status" value="1"/>
</dbReference>
<dbReference type="SMART" id="SM00408">
    <property type="entry name" value="IGc2"/>
    <property type="match status" value="1"/>
</dbReference>
<evidence type="ECO:0000259" key="5">
    <source>
        <dbReference type="PROSITE" id="PS50835"/>
    </source>
</evidence>
<gene>
    <name evidence="6" type="primary">Ncam2</name>
    <name evidence="6" type="ORF">E2C01_068595</name>
</gene>
<feature type="transmembrane region" description="Helical" evidence="4">
    <location>
        <begin position="98"/>
        <end position="118"/>
    </location>
</feature>
<dbReference type="AlphaFoldDB" id="A0A5B7HSE4"/>
<keyword evidence="3" id="KW-0393">Immunoglobulin domain</keyword>
<evidence type="ECO:0000256" key="1">
    <source>
        <dbReference type="ARBA" id="ARBA00022729"/>
    </source>
</evidence>
<proteinExistence type="predicted"/>
<dbReference type="PROSITE" id="PS50835">
    <property type="entry name" value="IG_LIKE"/>
    <property type="match status" value="1"/>
</dbReference>
<reference evidence="6 7" key="1">
    <citation type="submission" date="2019-05" db="EMBL/GenBank/DDBJ databases">
        <title>Another draft genome of Portunus trituberculatus and its Hox gene families provides insights of decapod evolution.</title>
        <authorList>
            <person name="Jeong J.-H."/>
            <person name="Song I."/>
            <person name="Kim S."/>
            <person name="Choi T."/>
            <person name="Kim D."/>
            <person name="Ryu S."/>
            <person name="Kim W."/>
        </authorList>
    </citation>
    <scope>NUCLEOTIDE SEQUENCE [LARGE SCALE GENOMIC DNA]</scope>
    <source>
        <tissue evidence="6">Muscle</tissue>
    </source>
</reference>
<keyword evidence="7" id="KW-1185">Reference proteome</keyword>
<dbReference type="GO" id="GO:0007156">
    <property type="term" value="P:homophilic cell adhesion via plasma membrane adhesion molecules"/>
    <property type="evidence" value="ECO:0007669"/>
    <property type="project" value="TreeGrafter"/>
</dbReference>
<keyword evidence="2" id="KW-1015">Disulfide bond</keyword>
<protein>
    <submittedName>
        <fullName evidence="6">Neural cell adhesion molecule 2</fullName>
    </submittedName>
</protein>
<dbReference type="InterPro" id="IPR007110">
    <property type="entry name" value="Ig-like_dom"/>
</dbReference>
<dbReference type="GO" id="GO:0005886">
    <property type="term" value="C:plasma membrane"/>
    <property type="evidence" value="ECO:0007669"/>
    <property type="project" value="TreeGrafter"/>
</dbReference>
<dbReference type="InterPro" id="IPR036179">
    <property type="entry name" value="Ig-like_dom_sf"/>
</dbReference>
<evidence type="ECO:0000256" key="4">
    <source>
        <dbReference type="SAM" id="Phobius"/>
    </source>
</evidence>
<evidence type="ECO:0000256" key="3">
    <source>
        <dbReference type="ARBA" id="ARBA00023319"/>
    </source>
</evidence>
<dbReference type="SUPFAM" id="SSF48726">
    <property type="entry name" value="Immunoglobulin"/>
    <property type="match status" value="1"/>
</dbReference>
<organism evidence="6 7">
    <name type="scientific">Portunus trituberculatus</name>
    <name type="common">Swimming crab</name>
    <name type="synonym">Neptunus trituberculatus</name>
    <dbReference type="NCBI Taxonomy" id="210409"/>
    <lineage>
        <taxon>Eukaryota</taxon>
        <taxon>Metazoa</taxon>
        <taxon>Ecdysozoa</taxon>
        <taxon>Arthropoda</taxon>
        <taxon>Crustacea</taxon>
        <taxon>Multicrustacea</taxon>
        <taxon>Malacostraca</taxon>
        <taxon>Eumalacostraca</taxon>
        <taxon>Eucarida</taxon>
        <taxon>Decapoda</taxon>
        <taxon>Pleocyemata</taxon>
        <taxon>Brachyura</taxon>
        <taxon>Eubrachyura</taxon>
        <taxon>Portunoidea</taxon>
        <taxon>Portunidae</taxon>
        <taxon>Portuninae</taxon>
        <taxon>Portunus</taxon>
    </lineage>
</organism>